<accession>A0A545TU92</accession>
<dbReference type="Proteomes" id="UP000315252">
    <property type="component" value="Unassembled WGS sequence"/>
</dbReference>
<reference evidence="1 2" key="1">
    <citation type="submission" date="2019-06" db="EMBL/GenBank/DDBJ databases">
        <title>Whole genome sequence for Rhodospirillaceae sp. R148.</title>
        <authorList>
            <person name="Wang G."/>
        </authorList>
    </citation>
    <scope>NUCLEOTIDE SEQUENCE [LARGE SCALE GENOMIC DNA]</scope>
    <source>
        <strain evidence="1 2">R148</strain>
    </source>
</reference>
<proteinExistence type="predicted"/>
<comment type="caution">
    <text evidence="1">The sequence shown here is derived from an EMBL/GenBank/DDBJ whole genome shotgun (WGS) entry which is preliminary data.</text>
</comment>
<dbReference type="RefSeq" id="WP_142896496.1">
    <property type="nucleotide sequence ID" value="NZ_ML660054.1"/>
</dbReference>
<dbReference type="EMBL" id="VHSH01000003">
    <property type="protein sequence ID" value="TQV80782.1"/>
    <property type="molecule type" value="Genomic_DNA"/>
</dbReference>
<name>A0A545TU92_9PROT</name>
<keyword evidence="2" id="KW-1185">Reference proteome</keyword>
<dbReference type="Pfam" id="PF19860">
    <property type="entry name" value="DUF6334"/>
    <property type="match status" value="1"/>
</dbReference>
<evidence type="ECO:0000313" key="1">
    <source>
        <dbReference type="EMBL" id="TQV80782.1"/>
    </source>
</evidence>
<organism evidence="1 2">
    <name type="scientific">Denitrobaculum tricleocarpae</name>
    <dbReference type="NCBI Taxonomy" id="2591009"/>
    <lineage>
        <taxon>Bacteria</taxon>
        <taxon>Pseudomonadati</taxon>
        <taxon>Pseudomonadota</taxon>
        <taxon>Alphaproteobacteria</taxon>
        <taxon>Rhodospirillales</taxon>
        <taxon>Rhodospirillaceae</taxon>
        <taxon>Denitrobaculum</taxon>
    </lineage>
</organism>
<dbReference type="InterPro" id="IPR046297">
    <property type="entry name" value="DUF6334"/>
</dbReference>
<dbReference type="AlphaFoldDB" id="A0A545TU92"/>
<gene>
    <name evidence="1" type="ORF">FKG95_11575</name>
</gene>
<protein>
    <submittedName>
        <fullName evidence="1">Uncharacterized protein</fullName>
    </submittedName>
</protein>
<evidence type="ECO:0000313" key="2">
    <source>
        <dbReference type="Proteomes" id="UP000315252"/>
    </source>
</evidence>
<sequence length="143" mass="16351">MKNDLDKVIGESRRLTRVTAIVNEHSRSKYYALTLYFGDLCLHVEADPENDDIIYSVKKAGEPNANFSRFTDDEDEIVDVSNRAPWTEVISKFVLWFWKLESQDGAKDAIQFWWTDGSKGSDTIIQFMGIASAVRVSRVEPVK</sequence>